<keyword evidence="2" id="KW-1133">Transmembrane helix</keyword>
<keyword evidence="2" id="KW-0812">Transmembrane</keyword>
<evidence type="ECO:0000313" key="3">
    <source>
        <dbReference type="EMBL" id="MBN8250458.1"/>
    </source>
</evidence>
<gene>
    <name evidence="3" type="ORF">JF537_02565</name>
</gene>
<dbReference type="EMBL" id="JAEMWV010000001">
    <property type="protein sequence ID" value="MBN8250458.1"/>
    <property type="molecule type" value="Genomic_DNA"/>
</dbReference>
<feature type="compositionally biased region" description="Basic and acidic residues" evidence="1">
    <location>
        <begin position="103"/>
        <end position="113"/>
    </location>
</feature>
<keyword evidence="2" id="KW-0472">Membrane</keyword>
<evidence type="ECO:0000256" key="2">
    <source>
        <dbReference type="SAM" id="Phobius"/>
    </source>
</evidence>
<protein>
    <submittedName>
        <fullName evidence="3">Uncharacterized protein</fullName>
    </submittedName>
</protein>
<comment type="caution">
    <text evidence="3">The sequence shown here is derived from an EMBL/GenBank/DDBJ whole genome shotgun (WGS) entry which is preliminary data.</text>
</comment>
<evidence type="ECO:0000313" key="4">
    <source>
        <dbReference type="Proteomes" id="UP000664578"/>
    </source>
</evidence>
<dbReference type="GeneID" id="93683769"/>
<proteinExistence type="predicted"/>
<sequence>MNIIQGIFEFIIGNLFLVIIVGGFILNVIQRYIGSGAEEEEKRPQRQPMPPVGNPTSREERNRPKRIPYRPSERNKKETVVEAKKDMKEEAQAVRNELQEKLEQLKTQREIPKRAGTSSVSSIDKKQDTSTRPVVFSKKAAIQGVIWSEVLGPPKSKRRSYKR</sequence>
<name>A0A8I1SM01_9BACI</name>
<feature type="transmembrane region" description="Helical" evidence="2">
    <location>
        <begin position="6"/>
        <end position="29"/>
    </location>
</feature>
<feature type="compositionally biased region" description="Basic and acidic residues" evidence="1">
    <location>
        <begin position="71"/>
        <end position="89"/>
    </location>
</feature>
<feature type="region of interest" description="Disordered" evidence="1">
    <location>
        <begin position="37"/>
        <end position="89"/>
    </location>
</feature>
<organism evidence="3 4">
    <name type="scientific">Priestia flexa</name>
    <dbReference type="NCBI Taxonomy" id="86664"/>
    <lineage>
        <taxon>Bacteria</taxon>
        <taxon>Bacillati</taxon>
        <taxon>Bacillota</taxon>
        <taxon>Bacilli</taxon>
        <taxon>Bacillales</taxon>
        <taxon>Bacillaceae</taxon>
        <taxon>Priestia</taxon>
    </lineage>
</organism>
<accession>A0A8I1SM01</accession>
<feature type="region of interest" description="Disordered" evidence="1">
    <location>
        <begin position="103"/>
        <end position="133"/>
    </location>
</feature>
<dbReference type="RefSeq" id="WP_061784760.1">
    <property type="nucleotide sequence ID" value="NZ_CM125968.1"/>
</dbReference>
<dbReference type="AlphaFoldDB" id="A0A8I1SM01"/>
<evidence type="ECO:0000256" key="1">
    <source>
        <dbReference type="SAM" id="MobiDB-lite"/>
    </source>
</evidence>
<dbReference type="Proteomes" id="UP000664578">
    <property type="component" value="Unassembled WGS sequence"/>
</dbReference>
<reference evidence="3" key="1">
    <citation type="submission" date="2020-12" db="EMBL/GenBank/DDBJ databases">
        <title>PHA producing bacteria isolated from mangrove.</title>
        <authorList>
            <person name="Zheng W."/>
            <person name="Yu S."/>
            <person name="Huang Y."/>
        </authorList>
    </citation>
    <scope>NUCLEOTIDE SEQUENCE</scope>
    <source>
        <strain evidence="3">GN22-4</strain>
    </source>
</reference>